<evidence type="ECO:0000313" key="2">
    <source>
        <dbReference type="EnsemblPlants" id="OMERI10G06130.1"/>
    </source>
</evidence>
<feature type="region of interest" description="Disordered" evidence="1">
    <location>
        <begin position="71"/>
        <end position="90"/>
    </location>
</feature>
<feature type="region of interest" description="Disordered" evidence="1">
    <location>
        <begin position="25"/>
        <end position="65"/>
    </location>
</feature>
<dbReference type="Proteomes" id="UP000008021">
    <property type="component" value="Chromosome 10"/>
</dbReference>
<evidence type="ECO:0000313" key="3">
    <source>
        <dbReference type="Proteomes" id="UP000008021"/>
    </source>
</evidence>
<dbReference type="EnsemblPlants" id="OMERI10G06130.1">
    <property type="protein sequence ID" value="OMERI10G06130.1"/>
    <property type="gene ID" value="OMERI10G06130"/>
</dbReference>
<feature type="compositionally biased region" description="Pro residues" evidence="1">
    <location>
        <begin position="25"/>
        <end position="41"/>
    </location>
</feature>
<reference evidence="2" key="2">
    <citation type="submission" date="2018-05" db="EMBL/GenBank/DDBJ databases">
        <title>OmerRS3 (Oryza meridionalis Reference Sequence Version 3).</title>
        <authorList>
            <person name="Zhang J."/>
            <person name="Kudrna D."/>
            <person name="Lee S."/>
            <person name="Talag J."/>
            <person name="Welchert J."/>
            <person name="Wing R.A."/>
        </authorList>
    </citation>
    <scope>NUCLEOTIDE SEQUENCE [LARGE SCALE GENOMIC DNA]</scope>
    <source>
        <strain evidence="2">cv. OR44</strain>
    </source>
</reference>
<evidence type="ECO:0000256" key="1">
    <source>
        <dbReference type="SAM" id="MobiDB-lite"/>
    </source>
</evidence>
<sequence>MQRDDYLGMADPASYTLEHLLPTAAIPPEPMAPPKSSPAPPAAVDHHRLSPPHDAAGNYDHPELADYGGVQAQHEHHHHHPQELTDGTEGDAQLGAATTEFDSERVAEIVSQIMDGEFEFKFDDDTVVSFNEVVAAPMLIDGDGPMAMVQMEVSEMMHSIIRPCVRKPLEFSVFLDIELCLQIYSFFVS</sequence>
<dbReference type="AlphaFoldDB" id="A0A0E0EXE2"/>
<name>A0A0E0EXE2_9ORYZ</name>
<keyword evidence="3" id="KW-1185">Reference proteome</keyword>
<proteinExistence type="predicted"/>
<protein>
    <submittedName>
        <fullName evidence="2">Uncharacterized protein</fullName>
    </submittedName>
</protein>
<reference evidence="2" key="1">
    <citation type="submission" date="2015-04" db="UniProtKB">
        <authorList>
            <consortium name="EnsemblPlants"/>
        </authorList>
    </citation>
    <scope>IDENTIFICATION</scope>
</reference>
<accession>A0A0E0EXE2</accession>
<organism evidence="2">
    <name type="scientific">Oryza meridionalis</name>
    <dbReference type="NCBI Taxonomy" id="40149"/>
    <lineage>
        <taxon>Eukaryota</taxon>
        <taxon>Viridiplantae</taxon>
        <taxon>Streptophyta</taxon>
        <taxon>Embryophyta</taxon>
        <taxon>Tracheophyta</taxon>
        <taxon>Spermatophyta</taxon>
        <taxon>Magnoliopsida</taxon>
        <taxon>Liliopsida</taxon>
        <taxon>Poales</taxon>
        <taxon>Poaceae</taxon>
        <taxon>BOP clade</taxon>
        <taxon>Oryzoideae</taxon>
        <taxon>Oryzeae</taxon>
        <taxon>Oryzinae</taxon>
        <taxon>Oryza</taxon>
    </lineage>
</organism>
<dbReference type="HOGENOM" id="CLU_1436540_0_0_1"/>
<dbReference type="Gramene" id="OMERI10G06130.1">
    <property type="protein sequence ID" value="OMERI10G06130.1"/>
    <property type="gene ID" value="OMERI10G06130"/>
</dbReference>